<dbReference type="PANTHER" id="PTHR43065:SF10">
    <property type="entry name" value="PEROXIDE STRESS-ACTIVATED HISTIDINE KINASE MAK3"/>
    <property type="match status" value="1"/>
</dbReference>
<evidence type="ECO:0000313" key="10">
    <source>
        <dbReference type="EMBL" id="ABW31527.1"/>
    </source>
</evidence>
<dbReference type="EC" id="2.7.13.3" evidence="2"/>
<dbReference type="Proteomes" id="UP000000268">
    <property type="component" value="Plasmid pREB1"/>
</dbReference>
<keyword evidence="4" id="KW-0808">Transferase</keyword>
<dbReference type="Gene3D" id="3.30.565.10">
    <property type="entry name" value="Histidine kinase-like ATPase, C-terminal domain"/>
    <property type="match status" value="2"/>
</dbReference>
<dbReference type="GO" id="GO:0005524">
    <property type="term" value="F:ATP binding"/>
    <property type="evidence" value="ECO:0007669"/>
    <property type="project" value="UniProtKB-KW"/>
</dbReference>
<dbReference type="InterPro" id="IPR004358">
    <property type="entry name" value="Sig_transdc_His_kin-like_C"/>
</dbReference>
<dbReference type="RefSeq" id="WP_012166530.1">
    <property type="nucleotide sequence ID" value="NC_009926.1"/>
</dbReference>
<keyword evidence="11" id="KW-1185">Reference proteome</keyword>
<sequence length="723" mass="82514">MSHSSISSVSTSLPLRPRARLLRTIGDELISSEIVAVIELVKNAYDADATIVLVKFIEPLETGKGSIEIIDNGNGMSLKIIEKSWMEPATFSKKNTKFSKIYRRRFLGEKGVGRFATSKLSDFLEIVTRYIESDNEIRAIFDWKQFDDEEKYLDQVEVLWDMTSPDEICSEGSIMMLYDSCEIRGSDGITHGTILRMSDLRANWDRDQLLLLRTALSRLISPFSDAKDFQVILDLPKQYENLSGKVETPRVFEKPPYRINGKVDSEGNANLILNVMGKDPQHISEVLGKDKNIPQCGPFEVDIRVWDLDRDSLKLLVKDQQSTLKDIRKDIKDIAGINIYRDQFRVLPYGERDNDWLRLDIRRVQAPTLRLSNNQIVGYILISSDLNPELRDQSNREGIVESQALRDLRFLVRTILAKLEAERYNTRRQQEQETPISSQGSLFGNFNLDPLRTALTEKYGKEKDLIGIIDSQEKQLEERVKVVKEVLSRYQRLASLGQLIDTILHDGRAPLYKIDNEATLLIKNIEKSDNNNSLFDKLKKRGESIKKYSSLLGNLFKKIEPFGGRKRGRPKKIILEEVISDAFMLLESDLNKANIKIHIPTTKTTVFVESSELQQVIMNLVDNSIYWLNSVDEDKRYINVSISNKENPSDGIDIIYSDSGPGIEEKFREHIFDPYFSTKPDGVGLGLAIAGEILTEFYEGSLELIENTSSSGVTFRIHLNKRV</sequence>
<dbReference type="Pfam" id="PF13589">
    <property type="entry name" value="HATPase_c_3"/>
    <property type="match status" value="1"/>
</dbReference>
<keyword evidence="3" id="KW-0597">Phosphoprotein</keyword>
<accession>A8ZK27</accession>
<dbReference type="PROSITE" id="PS50109">
    <property type="entry name" value="HIS_KIN"/>
    <property type="match status" value="1"/>
</dbReference>
<dbReference type="GO" id="GO:0000160">
    <property type="term" value="P:phosphorelay signal transduction system"/>
    <property type="evidence" value="ECO:0007669"/>
    <property type="project" value="UniProtKB-KW"/>
</dbReference>
<keyword evidence="5" id="KW-0547">Nucleotide-binding</keyword>
<dbReference type="SMART" id="SM00387">
    <property type="entry name" value="HATPase_c"/>
    <property type="match status" value="1"/>
</dbReference>
<keyword evidence="7" id="KW-0067">ATP-binding</keyword>
<feature type="domain" description="Histidine kinase" evidence="9">
    <location>
        <begin position="502"/>
        <end position="723"/>
    </location>
</feature>
<dbReference type="InterPro" id="IPR036890">
    <property type="entry name" value="HATPase_C_sf"/>
</dbReference>
<protein>
    <recommendedName>
        <fullName evidence="2">histidine kinase</fullName>
        <ecNumber evidence="2">2.7.13.3</ecNumber>
    </recommendedName>
</protein>
<evidence type="ECO:0000256" key="6">
    <source>
        <dbReference type="ARBA" id="ARBA00022777"/>
    </source>
</evidence>
<keyword evidence="10" id="KW-0614">Plasmid</keyword>
<comment type="catalytic activity">
    <reaction evidence="1">
        <text>ATP + protein L-histidine = ADP + protein N-phospho-L-histidine.</text>
        <dbReference type="EC" id="2.7.13.3"/>
    </reaction>
</comment>
<evidence type="ECO:0000256" key="7">
    <source>
        <dbReference type="ARBA" id="ARBA00022840"/>
    </source>
</evidence>
<dbReference type="InterPro" id="IPR005467">
    <property type="entry name" value="His_kinase_dom"/>
</dbReference>
<dbReference type="KEGG" id="amr:AM1_A0018"/>
<evidence type="ECO:0000256" key="1">
    <source>
        <dbReference type="ARBA" id="ARBA00000085"/>
    </source>
</evidence>
<evidence type="ECO:0000256" key="2">
    <source>
        <dbReference type="ARBA" id="ARBA00012438"/>
    </source>
</evidence>
<dbReference type="Gene3D" id="1.10.287.130">
    <property type="match status" value="1"/>
</dbReference>
<dbReference type="EMBL" id="CP000838">
    <property type="protein sequence ID" value="ABW31527.1"/>
    <property type="molecule type" value="Genomic_DNA"/>
</dbReference>
<dbReference type="PRINTS" id="PR00344">
    <property type="entry name" value="BCTRLSENSOR"/>
</dbReference>
<dbReference type="Pfam" id="PF02518">
    <property type="entry name" value="HATPase_c"/>
    <property type="match status" value="1"/>
</dbReference>
<dbReference type="SUPFAM" id="SSF55874">
    <property type="entry name" value="ATPase domain of HSP90 chaperone/DNA topoisomerase II/histidine kinase"/>
    <property type="match status" value="2"/>
</dbReference>
<dbReference type="InterPro" id="IPR003594">
    <property type="entry name" value="HATPase_dom"/>
</dbReference>
<evidence type="ECO:0000256" key="5">
    <source>
        <dbReference type="ARBA" id="ARBA00022741"/>
    </source>
</evidence>
<gene>
    <name evidence="10" type="ordered locus">AM1_A0018</name>
</gene>
<evidence type="ECO:0000259" key="9">
    <source>
        <dbReference type="PROSITE" id="PS50109"/>
    </source>
</evidence>
<evidence type="ECO:0000256" key="3">
    <source>
        <dbReference type="ARBA" id="ARBA00022553"/>
    </source>
</evidence>
<geneLocation type="plasmid" evidence="10 11">
    <name>pREB1</name>
</geneLocation>
<organism evidence="10 11">
    <name type="scientific">Acaryochloris marina (strain MBIC 11017)</name>
    <dbReference type="NCBI Taxonomy" id="329726"/>
    <lineage>
        <taxon>Bacteria</taxon>
        <taxon>Bacillati</taxon>
        <taxon>Cyanobacteriota</taxon>
        <taxon>Cyanophyceae</taxon>
        <taxon>Acaryochloridales</taxon>
        <taxon>Acaryochloridaceae</taxon>
        <taxon>Acaryochloris</taxon>
    </lineage>
</organism>
<dbReference type="PANTHER" id="PTHR43065">
    <property type="entry name" value="SENSOR HISTIDINE KINASE"/>
    <property type="match status" value="1"/>
</dbReference>
<keyword evidence="8" id="KW-0902">Two-component regulatory system</keyword>
<dbReference type="GO" id="GO:0004673">
    <property type="term" value="F:protein histidine kinase activity"/>
    <property type="evidence" value="ECO:0007669"/>
    <property type="project" value="UniProtKB-EC"/>
</dbReference>
<reference evidence="10 11" key="1">
    <citation type="journal article" date="2008" name="Proc. Natl. Acad. Sci. U.S.A.">
        <title>Niche adaptation and genome expansion in the chlorophyll d-producing cyanobacterium Acaryochloris marina.</title>
        <authorList>
            <person name="Swingley W.D."/>
            <person name="Chen M."/>
            <person name="Cheung P.C."/>
            <person name="Conrad A.L."/>
            <person name="Dejesa L.C."/>
            <person name="Hao J."/>
            <person name="Honchak B.M."/>
            <person name="Karbach L.E."/>
            <person name="Kurdoglu A."/>
            <person name="Lahiri S."/>
            <person name="Mastrian S.D."/>
            <person name="Miyashita H."/>
            <person name="Page L."/>
            <person name="Ramakrishna P."/>
            <person name="Satoh S."/>
            <person name="Sattley W.M."/>
            <person name="Shimada Y."/>
            <person name="Taylor H.L."/>
            <person name="Tomo T."/>
            <person name="Tsuchiya T."/>
            <person name="Wang Z.T."/>
            <person name="Raymond J."/>
            <person name="Mimuro M."/>
            <person name="Blankenship R.E."/>
            <person name="Touchman J.W."/>
        </authorList>
    </citation>
    <scope>NUCLEOTIDE SEQUENCE [LARGE SCALE GENOMIC DNA]</scope>
    <source>
        <strain evidence="11">MBIC 11017</strain>
        <plasmid evidence="11">Plasmid pREB1</plasmid>
    </source>
</reference>
<dbReference type="OrthoDB" id="9816482at2"/>
<evidence type="ECO:0000256" key="8">
    <source>
        <dbReference type="ARBA" id="ARBA00023012"/>
    </source>
</evidence>
<dbReference type="HOGENOM" id="CLU_012281_1_0_3"/>
<name>A8ZK27_ACAM1</name>
<dbReference type="AlphaFoldDB" id="A8ZK27"/>
<keyword evidence="6 10" id="KW-0418">Kinase</keyword>
<proteinExistence type="predicted"/>
<evidence type="ECO:0000256" key="4">
    <source>
        <dbReference type="ARBA" id="ARBA00022679"/>
    </source>
</evidence>
<evidence type="ECO:0000313" key="11">
    <source>
        <dbReference type="Proteomes" id="UP000000268"/>
    </source>
</evidence>